<reference evidence="1" key="1">
    <citation type="submission" date="2023-10" db="EMBL/GenBank/DDBJ databases">
        <title>Genome assembly of Pristionchus species.</title>
        <authorList>
            <person name="Yoshida K."/>
            <person name="Sommer R.J."/>
        </authorList>
    </citation>
    <scope>NUCLEOTIDE SEQUENCE</scope>
    <source>
        <strain evidence="1">RS0144</strain>
    </source>
</reference>
<feature type="non-terminal residue" evidence="1">
    <location>
        <position position="119"/>
    </location>
</feature>
<feature type="non-terminal residue" evidence="1">
    <location>
        <position position="1"/>
    </location>
</feature>
<sequence length="119" mass="12858">LCGIRWARDCGRGGQESLEADPACHVLLDGHRHYCLRAHGGSTVADATVLSAEHGLGLLGSFYEGGRASMVLHRARRGRPARHHDVSARLSLLPAPCSLRHGRGRTHLRLVGEGQLVDK</sequence>
<protein>
    <submittedName>
        <fullName evidence="1">Uncharacterized protein</fullName>
    </submittedName>
</protein>
<organism evidence="1 2">
    <name type="scientific">Pristionchus entomophagus</name>
    <dbReference type="NCBI Taxonomy" id="358040"/>
    <lineage>
        <taxon>Eukaryota</taxon>
        <taxon>Metazoa</taxon>
        <taxon>Ecdysozoa</taxon>
        <taxon>Nematoda</taxon>
        <taxon>Chromadorea</taxon>
        <taxon>Rhabditida</taxon>
        <taxon>Rhabditina</taxon>
        <taxon>Diplogasteromorpha</taxon>
        <taxon>Diplogasteroidea</taxon>
        <taxon>Neodiplogasteridae</taxon>
        <taxon>Pristionchus</taxon>
    </lineage>
</organism>
<name>A0AAV5SIF5_9BILA</name>
<dbReference type="EMBL" id="BTSX01000002">
    <property type="protein sequence ID" value="GMS83071.1"/>
    <property type="molecule type" value="Genomic_DNA"/>
</dbReference>
<evidence type="ECO:0000313" key="2">
    <source>
        <dbReference type="Proteomes" id="UP001432027"/>
    </source>
</evidence>
<keyword evidence="2" id="KW-1185">Reference proteome</keyword>
<comment type="caution">
    <text evidence="1">The sequence shown here is derived from an EMBL/GenBank/DDBJ whole genome shotgun (WGS) entry which is preliminary data.</text>
</comment>
<proteinExistence type="predicted"/>
<dbReference type="AlphaFoldDB" id="A0AAV5SIF5"/>
<accession>A0AAV5SIF5</accession>
<evidence type="ECO:0000313" key="1">
    <source>
        <dbReference type="EMBL" id="GMS83071.1"/>
    </source>
</evidence>
<gene>
    <name evidence="1" type="ORF">PENTCL1PPCAC_5246</name>
</gene>
<dbReference type="Proteomes" id="UP001432027">
    <property type="component" value="Unassembled WGS sequence"/>
</dbReference>